<dbReference type="SUPFAM" id="SSF48498">
    <property type="entry name" value="Tetracyclin repressor-like, C-terminal domain"/>
    <property type="match status" value="1"/>
</dbReference>
<dbReference type="Proteomes" id="UP000319210">
    <property type="component" value="Unassembled WGS sequence"/>
</dbReference>
<keyword evidence="2 4" id="KW-0238">DNA-binding</keyword>
<sequence length="236" mass="24360">MSSTRTSLTHPGGDAAPLPPAEDDSREARQRRAILRGAAAALREHGSGVGMAEVARTAGVGRATLYRHFATRDVLLEALSQFAADESVRALLAADLAGVPVPEAIVRATRALLVVGREYWTVADRGPAEDPTARELAVSGPLVELAARGQQEGVLRTDLPAARLGLLHGVLIQGALLYPQLLGEDLDEAAGTVARLYTDGAAASAAPLLRGPLPGDPLPGTPLPDGSLRGSSLPEG</sequence>
<dbReference type="PANTHER" id="PTHR30055:SF234">
    <property type="entry name" value="HTH-TYPE TRANSCRIPTIONAL REGULATOR BETI"/>
    <property type="match status" value="1"/>
</dbReference>
<dbReference type="OrthoDB" id="3869819at2"/>
<gene>
    <name evidence="7" type="ORF">SCA03_53360</name>
</gene>
<proteinExistence type="predicted"/>
<dbReference type="EMBL" id="BJMM01000036">
    <property type="protein sequence ID" value="GEB52785.1"/>
    <property type="molecule type" value="Genomic_DNA"/>
</dbReference>
<accession>A0A4Y3R565</accession>
<dbReference type="SUPFAM" id="SSF46689">
    <property type="entry name" value="Homeodomain-like"/>
    <property type="match status" value="1"/>
</dbReference>
<dbReference type="PANTHER" id="PTHR30055">
    <property type="entry name" value="HTH-TYPE TRANSCRIPTIONAL REGULATOR RUTR"/>
    <property type="match status" value="1"/>
</dbReference>
<keyword evidence="8" id="KW-1185">Reference proteome</keyword>
<keyword evidence="3" id="KW-0804">Transcription</keyword>
<evidence type="ECO:0000256" key="2">
    <source>
        <dbReference type="ARBA" id="ARBA00023125"/>
    </source>
</evidence>
<dbReference type="PRINTS" id="PR00455">
    <property type="entry name" value="HTHTETR"/>
</dbReference>
<dbReference type="Pfam" id="PF00440">
    <property type="entry name" value="TetR_N"/>
    <property type="match status" value="1"/>
</dbReference>
<organism evidence="7 8">
    <name type="scientific">Streptomyces cacaoi</name>
    <dbReference type="NCBI Taxonomy" id="1898"/>
    <lineage>
        <taxon>Bacteria</taxon>
        <taxon>Bacillati</taxon>
        <taxon>Actinomycetota</taxon>
        <taxon>Actinomycetes</taxon>
        <taxon>Kitasatosporales</taxon>
        <taxon>Streptomycetaceae</taxon>
        <taxon>Streptomyces</taxon>
    </lineage>
</organism>
<evidence type="ECO:0000313" key="7">
    <source>
        <dbReference type="EMBL" id="GEB52785.1"/>
    </source>
</evidence>
<evidence type="ECO:0000256" key="1">
    <source>
        <dbReference type="ARBA" id="ARBA00023015"/>
    </source>
</evidence>
<dbReference type="GO" id="GO:0000976">
    <property type="term" value="F:transcription cis-regulatory region binding"/>
    <property type="evidence" value="ECO:0007669"/>
    <property type="project" value="TreeGrafter"/>
</dbReference>
<dbReference type="InterPro" id="IPR036271">
    <property type="entry name" value="Tet_transcr_reg_TetR-rel_C_sf"/>
</dbReference>
<reference evidence="7 8" key="1">
    <citation type="submission" date="2019-06" db="EMBL/GenBank/DDBJ databases">
        <title>Whole genome shotgun sequence of Streptomyces cacaoi subsp. cacaoi NBRC 12748.</title>
        <authorList>
            <person name="Hosoyama A."/>
            <person name="Uohara A."/>
            <person name="Ohji S."/>
            <person name="Ichikawa N."/>
        </authorList>
    </citation>
    <scope>NUCLEOTIDE SEQUENCE [LARGE SCALE GENOMIC DNA]</scope>
    <source>
        <strain evidence="7 8">NBRC 12748</strain>
    </source>
</reference>
<feature type="domain" description="HTH tetR-type" evidence="6">
    <location>
        <begin position="28"/>
        <end position="87"/>
    </location>
</feature>
<protein>
    <submittedName>
        <fullName evidence="7">Transcriptional regulator</fullName>
    </submittedName>
</protein>
<evidence type="ECO:0000256" key="4">
    <source>
        <dbReference type="PROSITE-ProRule" id="PRU00335"/>
    </source>
</evidence>
<evidence type="ECO:0000256" key="3">
    <source>
        <dbReference type="ARBA" id="ARBA00023163"/>
    </source>
</evidence>
<evidence type="ECO:0000313" key="8">
    <source>
        <dbReference type="Proteomes" id="UP000319210"/>
    </source>
</evidence>
<dbReference type="Gene3D" id="1.10.357.10">
    <property type="entry name" value="Tetracycline Repressor, domain 2"/>
    <property type="match status" value="1"/>
</dbReference>
<dbReference type="AlphaFoldDB" id="A0A4Y3R565"/>
<feature type="region of interest" description="Disordered" evidence="5">
    <location>
        <begin position="1"/>
        <end position="29"/>
    </location>
</feature>
<dbReference type="RefSeq" id="WP_086814995.1">
    <property type="nucleotide sequence ID" value="NZ_BJMM01000036.1"/>
</dbReference>
<feature type="DNA-binding region" description="H-T-H motif" evidence="4">
    <location>
        <begin position="50"/>
        <end position="69"/>
    </location>
</feature>
<evidence type="ECO:0000259" key="6">
    <source>
        <dbReference type="PROSITE" id="PS50977"/>
    </source>
</evidence>
<feature type="region of interest" description="Disordered" evidence="5">
    <location>
        <begin position="208"/>
        <end position="236"/>
    </location>
</feature>
<dbReference type="InterPro" id="IPR009057">
    <property type="entry name" value="Homeodomain-like_sf"/>
</dbReference>
<name>A0A4Y3R565_STRCI</name>
<dbReference type="GO" id="GO:0003700">
    <property type="term" value="F:DNA-binding transcription factor activity"/>
    <property type="evidence" value="ECO:0007669"/>
    <property type="project" value="TreeGrafter"/>
</dbReference>
<dbReference type="InterPro" id="IPR001647">
    <property type="entry name" value="HTH_TetR"/>
</dbReference>
<dbReference type="PROSITE" id="PS50977">
    <property type="entry name" value="HTH_TETR_2"/>
    <property type="match status" value="1"/>
</dbReference>
<dbReference type="InterPro" id="IPR050109">
    <property type="entry name" value="HTH-type_TetR-like_transc_reg"/>
</dbReference>
<comment type="caution">
    <text evidence="7">The sequence shown here is derived from an EMBL/GenBank/DDBJ whole genome shotgun (WGS) entry which is preliminary data.</text>
</comment>
<evidence type="ECO:0000256" key="5">
    <source>
        <dbReference type="SAM" id="MobiDB-lite"/>
    </source>
</evidence>
<keyword evidence="1" id="KW-0805">Transcription regulation</keyword>